<dbReference type="Pfam" id="PF01370">
    <property type="entry name" value="Epimerase"/>
    <property type="match status" value="1"/>
</dbReference>
<dbReference type="InterPro" id="IPR051783">
    <property type="entry name" value="NAD(P)-dependent_oxidoreduct"/>
</dbReference>
<dbReference type="PANTHER" id="PTHR48079:SF6">
    <property type="entry name" value="NAD(P)-BINDING DOMAIN-CONTAINING PROTEIN-RELATED"/>
    <property type="match status" value="1"/>
</dbReference>
<feature type="compositionally biased region" description="Basic residues" evidence="1">
    <location>
        <begin position="80"/>
        <end position="105"/>
    </location>
</feature>
<gene>
    <name evidence="3" type="ORF">J4557_40500</name>
</gene>
<feature type="region of interest" description="Disordered" evidence="1">
    <location>
        <begin position="80"/>
        <end position="313"/>
    </location>
</feature>
<dbReference type="InterPro" id="IPR001509">
    <property type="entry name" value="Epimerase_deHydtase"/>
</dbReference>
<evidence type="ECO:0000313" key="4">
    <source>
        <dbReference type="Proteomes" id="UP000666915"/>
    </source>
</evidence>
<dbReference type="Gene3D" id="3.40.50.720">
    <property type="entry name" value="NAD(P)-binding Rossmann-like Domain"/>
    <property type="match status" value="1"/>
</dbReference>
<evidence type="ECO:0000256" key="1">
    <source>
        <dbReference type="SAM" id="MobiDB-lite"/>
    </source>
</evidence>
<protein>
    <submittedName>
        <fullName evidence="3">NAD-dependent epimerase/dehydratase family protein</fullName>
    </submittedName>
</protein>
<evidence type="ECO:0000259" key="2">
    <source>
        <dbReference type="Pfam" id="PF01370"/>
    </source>
</evidence>
<dbReference type="SUPFAM" id="SSF51735">
    <property type="entry name" value="NAD(P)-binding Rossmann-fold domains"/>
    <property type="match status" value="1"/>
</dbReference>
<organism evidence="3 4">
    <name type="scientific">Actinomadura nitritigenes</name>
    <dbReference type="NCBI Taxonomy" id="134602"/>
    <lineage>
        <taxon>Bacteria</taxon>
        <taxon>Bacillati</taxon>
        <taxon>Actinomycetota</taxon>
        <taxon>Actinomycetes</taxon>
        <taxon>Streptosporangiales</taxon>
        <taxon>Thermomonosporaceae</taxon>
        <taxon>Actinomadura</taxon>
    </lineage>
</organism>
<feature type="compositionally biased region" description="Basic residues" evidence="1">
    <location>
        <begin position="116"/>
        <end position="154"/>
    </location>
</feature>
<feature type="compositionally biased region" description="Basic residues" evidence="1">
    <location>
        <begin position="246"/>
        <end position="267"/>
    </location>
</feature>
<evidence type="ECO:0000313" key="3">
    <source>
        <dbReference type="EMBL" id="MBO2443824.1"/>
    </source>
</evidence>
<feature type="compositionally biased region" description="Low complexity" evidence="1">
    <location>
        <begin position="209"/>
        <end position="219"/>
    </location>
</feature>
<comment type="caution">
    <text evidence="3">The sequence shown here is derived from an EMBL/GenBank/DDBJ whole genome shotgun (WGS) entry which is preliminary data.</text>
</comment>
<dbReference type="EMBL" id="JAGEOK010000037">
    <property type="protein sequence ID" value="MBO2443824.1"/>
    <property type="molecule type" value="Genomic_DNA"/>
</dbReference>
<sequence length="313" mass="34821">MRVFVTGASGHVGSAVVPELLDAGHQVIGLARSDKSAAALTAAGAEVHRGDLDDLEGLAAAAAAADGVVHLAFNRRHVRRRLRQRGRGRSARRRGARGRARRHRQASGGHIGNHAARLRGAGRRRHRSRRARRGAAHRRRERGRRTRPARRPLVRRPASSDRAQHARPQRLHPDPDLPRPVQGRRGLRRRRGQPLARGAHARRGTPVPAGAGVRAGRITAARRRRRRRPLPGDHRGHRPPAEPARGRHRAGRGRRPFRFPQRPRRGRQPVLEHADPGAARLEARPARPARRPRPRPLLSRTGDHHELSPLPCP</sequence>
<feature type="domain" description="NAD-dependent epimerase/dehydratase" evidence="2">
    <location>
        <begin position="3"/>
        <end position="84"/>
    </location>
</feature>
<feature type="compositionally biased region" description="Basic residues" evidence="1">
    <location>
        <begin position="220"/>
        <end position="229"/>
    </location>
</feature>
<proteinExistence type="predicted"/>
<reference evidence="3 4" key="1">
    <citation type="submission" date="2021-03" db="EMBL/GenBank/DDBJ databases">
        <authorList>
            <person name="Kanchanasin P."/>
            <person name="Saeng-In P."/>
            <person name="Phongsopitanun W."/>
            <person name="Yuki M."/>
            <person name="Kudo T."/>
            <person name="Ohkuma M."/>
            <person name="Tanasupawat S."/>
        </authorList>
    </citation>
    <scope>NUCLEOTIDE SEQUENCE [LARGE SCALE GENOMIC DNA]</scope>
    <source>
        <strain evidence="3 4">L46</strain>
    </source>
</reference>
<name>A0ABS3RC69_9ACTN</name>
<feature type="compositionally biased region" description="Basic and acidic residues" evidence="1">
    <location>
        <begin position="270"/>
        <end position="285"/>
    </location>
</feature>
<dbReference type="PANTHER" id="PTHR48079">
    <property type="entry name" value="PROTEIN YEEZ"/>
    <property type="match status" value="1"/>
</dbReference>
<accession>A0ABS3RC69</accession>
<keyword evidence="4" id="KW-1185">Reference proteome</keyword>
<dbReference type="InterPro" id="IPR036291">
    <property type="entry name" value="NAD(P)-bd_dom_sf"/>
</dbReference>
<dbReference type="Proteomes" id="UP000666915">
    <property type="component" value="Unassembled WGS sequence"/>
</dbReference>